<dbReference type="SUPFAM" id="SSF52467">
    <property type="entry name" value="DHS-like NAD/FAD-binding domain"/>
    <property type="match status" value="1"/>
</dbReference>
<proteinExistence type="inferred from homology"/>
<dbReference type="GO" id="GO:0030976">
    <property type="term" value="F:thiamine pyrophosphate binding"/>
    <property type="evidence" value="ECO:0007669"/>
    <property type="project" value="InterPro"/>
</dbReference>
<gene>
    <name evidence="8" type="ORF">JW984_15025</name>
</gene>
<dbReference type="GO" id="GO:0005948">
    <property type="term" value="C:acetolactate synthase complex"/>
    <property type="evidence" value="ECO:0007669"/>
    <property type="project" value="TreeGrafter"/>
</dbReference>
<name>A0A9D8KH97_9DELT</name>
<organism evidence="8 9">
    <name type="scientific">Candidatus Zymogenus saltonus</name>
    <dbReference type="NCBI Taxonomy" id="2844893"/>
    <lineage>
        <taxon>Bacteria</taxon>
        <taxon>Deltaproteobacteria</taxon>
        <taxon>Candidatus Zymogenia</taxon>
        <taxon>Candidatus Zymogeniales</taxon>
        <taxon>Candidatus Zymogenaceae</taxon>
        <taxon>Candidatus Zymogenus</taxon>
    </lineage>
</organism>
<dbReference type="InterPro" id="IPR029035">
    <property type="entry name" value="DHS-like_NAD/FAD-binding_dom"/>
</dbReference>
<dbReference type="Pfam" id="PF02776">
    <property type="entry name" value="TPP_enzyme_N"/>
    <property type="match status" value="1"/>
</dbReference>
<sequence>MAIESANLNSDERMVTGGELVVRALEKKGVKYIFTLSGGHIAPIYQHLMDSDIKLVDTRHEQAAVFMADAYARLTGEVGVALVTAGPGFTNALTGVANARMAGSPVLLISGRIGLRMEERLDLQEIAQREVIDPIVKWSKLVTKPARIPEFIDLAMKTAISSSPGPTFIDLPVDVQGETVPLSTVKFLDSPFPMRAGGDPKSIAEAAKIIEKSERPIVIAGSGAVFSNADKSVLDFVEASGIPIFTLSMGRGIVLEDHPLSFGPAVIIRPGAAGSAITRTDCVIFLGTRINLYTMYGALFPPNAKIIHVNIDPVEIGRNRDVSVGIMGDVGIVSDQLKEALAGKVKADRFSPWVEELKKEEEFSIDSVKGDITSDKVPIHPQRLMKEIDEFLGSEGIVTADGGDTQTWIGMMRKSYGARRYLESGMFGCLGVGIPFAVTAKLLNPKEKVVCATGDGSLGFNFMEINTAMRFNLPIVIVVSNDLGWGMIRHSQSLKFGPGKNIATELGDIDYHKMVEAMGGYAERVTKPEEIKPALKRAFDSGKVSLINVMTDPDIISPGSYALATIAASGY</sequence>
<dbReference type="Gene3D" id="3.40.50.970">
    <property type="match status" value="2"/>
</dbReference>
<evidence type="ECO:0000256" key="4">
    <source>
        <dbReference type="RuleBase" id="RU362132"/>
    </source>
</evidence>
<protein>
    <submittedName>
        <fullName evidence="8">Thiamine pyrophosphate-binding protein</fullName>
    </submittedName>
</protein>
<dbReference type="Pfam" id="PF02775">
    <property type="entry name" value="TPP_enzyme_C"/>
    <property type="match status" value="1"/>
</dbReference>
<dbReference type="Pfam" id="PF00205">
    <property type="entry name" value="TPP_enzyme_M"/>
    <property type="match status" value="1"/>
</dbReference>
<feature type="domain" description="Thiamine pyrophosphate enzyme TPP-binding" evidence="6">
    <location>
        <begin position="401"/>
        <end position="549"/>
    </location>
</feature>
<comment type="cofactor">
    <cofactor evidence="1">
        <name>thiamine diphosphate</name>
        <dbReference type="ChEBI" id="CHEBI:58937"/>
    </cofactor>
</comment>
<keyword evidence="3 4" id="KW-0786">Thiamine pyrophosphate</keyword>
<evidence type="ECO:0000256" key="2">
    <source>
        <dbReference type="ARBA" id="ARBA00007812"/>
    </source>
</evidence>
<dbReference type="InterPro" id="IPR029061">
    <property type="entry name" value="THDP-binding"/>
</dbReference>
<dbReference type="GO" id="GO:0003984">
    <property type="term" value="F:acetolactate synthase activity"/>
    <property type="evidence" value="ECO:0007669"/>
    <property type="project" value="TreeGrafter"/>
</dbReference>
<dbReference type="AlphaFoldDB" id="A0A9D8KH97"/>
<dbReference type="EMBL" id="JAFGIX010000081">
    <property type="protein sequence ID" value="MBN1574507.1"/>
    <property type="molecule type" value="Genomic_DNA"/>
</dbReference>
<dbReference type="PANTHER" id="PTHR18968:SF166">
    <property type="entry name" value="2-HYDROXYACYL-COA LYASE 2"/>
    <property type="match status" value="1"/>
</dbReference>
<reference evidence="8" key="1">
    <citation type="journal article" date="2021" name="Environ. Microbiol.">
        <title>Genomic characterization of three novel Desulfobacterota classes expand the metabolic and phylogenetic diversity of the phylum.</title>
        <authorList>
            <person name="Murphy C.L."/>
            <person name="Biggerstaff J."/>
            <person name="Eichhorn A."/>
            <person name="Ewing E."/>
            <person name="Shahan R."/>
            <person name="Soriano D."/>
            <person name="Stewart S."/>
            <person name="VanMol K."/>
            <person name="Walker R."/>
            <person name="Walters P."/>
            <person name="Elshahed M.S."/>
            <person name="Youssef N.H."/>
        </authorList>
    </citation>
    <scope>NUCLEOTIDE SEQUENCE</scope>
    <source>
        <strain evidence="8">Zod_Metabat.24</strain>
    </source>
</reference>
<evidence type="ECO:0000313" key="8">
    <source>
        <dbReference type="EMBL" id="MBN1574507.1"/>
    </source>
</evidence>
<dbReference type="GO" id="GO:0000287">
    <property type="term" value="F:magnesium ion binding"/>
    <property type="evidence" value="ECO:0007669"/>
    <property type="project" value="InterPro"/>
</dbReference>
<evidence type="ECO:0000313" key="9">
    <source>
        <dbReference type="Proteomes" id="UP000809273"/>
    </source>
</evidence>
<dbReference type="PANTHER" id="PTHR18968">
    <property type="entry name" value="THIAMINE PYROPHOSPHATE ENZYMES"/>
    <property type="match status" value="1"/>
</dbReference>
<dbReference type="InterPro" id="IPR045229">
    <property type="entry name" value="TPP_enz"/>
</dbReference>
<dbReference type="Gene3D" id="3.40.50.1220">
    <property type="entry name" value="TPP-binding domain"/>
    <property type="match status" value="1"/>
</dbReference>
<comment type="caution">
    <text evidence="8">The sequence shown here is derived from an EMBL/GenBank/DDBJ whole genome shotgun (WGS) entry which is preliminary data.</text>
</comment>
<dbReference type="InterPro" id="IPR012000">
    <property type="entry name" value="Thiamin_PyroP_enz_cen_dom"/>
</dbReference>
<reference evidence="8" key="2">
    <citation type="submission" date="2021-01" db="EMBL/GenBank/DDBJ databases">
        <authorList>
            <person name="Hahn C.R."/>
            <person name="Youssef N.H."/>
            <person name="Elshahed M."/>
        </authorList>
    </citation>
    <scope>NUCLEOTIDE SEQUENCE</scope>
    <source>
        <strain evidence="8">Zod_Metabat.24</strain>
    </source>
</reference>
<evidence type="ECO:0000259" key="6">
    <source>
        <dbReference type="Pfam" id="PF02775"/>
    </source>
</evidence>
<dbReference type="InterPro" id="IPR011766">
    <property type="entry name" value="TPP_enzyme_TPP-bd"/>
</dbReference>
<dbReference type="GO" id="GO:0009097">
    <property type="term" value="P:isoleucine biosynthetic process"/>
    <property type="evidence" value="ECO:0007669"/>
    <property type="project" value="TreeGrafter"/>
</dbReference>
<evidence type="ECO:0000259" key="5">
    <source>
        <dbReference type="Pfam" id="PF00205"/>
    </source>
</evidence>
<dbReference type="Proteomes" id="UP000809273">
    <property type="component" value="Unassembled WGS sequence"/>
</dbReference>
<dbReference type="GO" id="GO:0009099">
    <property type="term" value="P:L-valine biosynthetic process"/>
    <property type="evidence" value="ECO:0007669"/>
    <property type="project" value="TreeGrafter"/>
</dbReference>
<dbReference type="CDD" id="cd02004">
    <property type="entry name" value="TPP_BZL_OCoD_HPCL"/>
    <property type="match status" value="1"/>
</dbReference>
<accession>A0A9D8KH97</accession>
<feature type="domain" description="Thiamine pyrophosphate enzyme central" evidence="5">
    <location>
        <begin position="203"/>
        <end position="337"/>
    </location>
</feature>
<dbReference type="CDD" id="cd07035">
    <property type="entry name" value="TPP_PYR_POX_like"/>
    <property type="match status" value="1"/>
</dbReference>
<dbReference type="SUPFAM" id="SSF52518">
    <property type="entry name" value="Thiamin diphosphate-binding fold (THDP-binding)"/>
    <property type="match status" value="2"/>
</dbReference>
<dbReference type="FunFam" id="3.40.50.970:FF:000007">
    <property type="entry name" value="Acetolactate synthase"/>
    <property type="match status" value="1"/>
</dbReference>
<dbReference type="GO" id="GO:0050660">
    <property type="term" value="F:flavin adenine dinucleotide binding"/>
    <property type="evidence" value="ECO:0007669"/>
    <property type="project" value="TreeGrafter"/>
</dbReference>
<evidence type="ECO:0000256" key="3">
    <source>
        <dbReference type="ARBA" id="ARBA00023052"/>
    </source>
</evidence>
<dbReference type="InterPro" id="IPR012001">
    <property type="entry name" value="Thiamin_PyroP_enz_TPP-bd_dom"/>
</dbReference>
<evidence type="ECO:0000259" key="7">
    <source>
        <dbReference type="Pfam" id="PF02776"/>
    </source>
</evidence>
<evidence type="ECO:0000256" key="1">
    <source>
        <dbReference type="ARBA" id="ARBA00001964"/>
    </source>
</evidence>
<feature type="domain" description="Thiamine pyrophosphate enzyme N-terminal TPP-binding" evidence="7">
    <location>
        <begin position="16"/>
        <end position="128"/>
    </location>
</feature>
<comment type="similarity">
    <text evidence="2 4">Belongs to the TPP enzyme family.</text>
</comment>